<evidence type="ECO:0000256" key="5">
    <source>
        <dbReference type="HAMAP-Rule" id="MF_00182"/>
    </source>
</evidence>
<comment type="function">
    <text evidence="5">Attaches a formyl group to the free amino group of methionyl-tRNA(fMet). The formyl group appears to play a dual role in the initiator identity of N-formylmethionyl-tRNA by promoting its recognition by IF2 and preventing the misappropriation of this tRNA by the elongation apparatus.</text>
</comment>
<evidence type="ECO:0000259" key="6">
    <source>
        <dbReference type="Pfam" id="PF00551"/>
    </source>
</evidence>
<evidence type="ECO:0000313" key="9">
    <source>
        <dbReference type="Proteomes" id="UP000001880"/>
    </source>
</evidence>
<dbReference type="CDD" id="cd08704">
    <property type="entry name" value="Met_tRNA_FMT_C"/>
    <property type="match status" value="1"/>
</dbReference>
<comment type="catalytic activity">
    <reaction evidence="5">
        <text>L-methionyl-tRNA(fMet) + (6R)-10-formyltetrahydrofolate = N-formyl-L-methionyl-tRNA(fMet) + (6S)-5,6,7,8-tetrahydrofolate + H(+)</text>
        <dbReference type="Rhea" id="RHEA:24380"/>
        <dbReference type="Rhea" id="RHEA-COMP:9952"/>
        <dbReference type="Rhea" id="RHEA-COMP:9953"/>
        <dbReference type="ChEBI" id="CHEBI:15378"/>
        <dbReference type="ChEBI" id="CHEBI:57453"/>
        <dbReference type="ChEBI" id="CHEBI:78530"/>
        <dbReference type="ChEBI" id="CHEBI:78844"/>
        <dbReference type="ChEBI" id="CHEBI:195366"/>
        <dbReference type="EC" id="2.1.2.9"/>
    </reaction>
</comment>
<evidence type="ECO:0000256" key="4">
    <source>
        <dbReference type="ARBA" id="ARBA00022917"/>
    </source>
</evidence>
<feature type="binding site" evidence="5">
    <location>
        <begin position="108"/>
        <end position="111"/>
    </location>
    <ligand>
        <name>(6S)-5,6,7,8-tetrahydrofolate</name>
        <dbReference type="ChEBI" id="CHEBI:57453"/>
    </ligand>
</feature>
<dbReference type="SUPFAM" id="SSF50486">
    <property type="entry name" value="FMT C-terminal domain-like"/>
    <property type="match status" value="1"/>
</dbReference>
<feature type="domain" description="Formyl transferase N-terminal" evidence="6">
    <location>
        <begin position="1"/>
        <end position="178"/>
    </location>
</feature>
<dbReference type="FunFam" id="3.40.50.12230:FF:000001">
    <property type="entry name" value="Methionyl-tRNA formyltransferase"/>
    <property type="match status" value="1"/>
</dbReference>
<dbReference type="SUPFAM" id="SSF53328">
    <property type="entry name" value="Formyltransferase"/>
    <property type="match status" value="1"/>
</dbReference>
<reference evidence="8 9" key="1">
    <citation type="journal article" date="2010" name="Stand. Genomic Sci.">
        <title>Complete genome sequence of Haliangium ochraceum type strain (SMP-2).</title>
        <authorList>
            <consortium name="US DOE Joint Genome Institute (JGI-PGF)"/>
            <person name="Ivanova N."/>
            <person name="Daum C."/>
            <person name="Lang E."/>
            <person name="Abt B."/>
            <person name="Kopitz M."/>
            <person name="Saunders E."/>
            <person name="Lapidus A."/>
            <person name="Lucas S."/>
            <person name="Glavina Del Rio T."/>
            <person name="Nolan M."/>
            <person name="Tice H."/>
            <person name="Copeland A."/>
            <person name="Cheng J.F."/>
            <person name="Chen F."/>
            <person name="Bruce D."/>
            <person name="Goodwin L."/>
            <person name="Pitluck S."/>
            <person name="Mavromatis K."/>
            <person name="Pati A."/>
            <person name="Mikhailova N."/>
            <person name="Chen A."/>
            <person name="Palaniappan K."/>
            <person name="Land M."/>
            <person name="Hauser L."/>
            <person name="Chang Y.J."/>
            <person name="Jeffries C.D."/>
            <person name="Detter J.C."/>
            <person name="Brettin T."/>
            <person name="Rohde M."/>
            <person name="Goker M."/>
            <person name="Bristow J."/>
            <person name="Markowitz V."/>
            <person name="Eisen J.A."/>
            <person name="Hugenholtz P."/>
            <person name="Kyrpides N.C."/>
            <person name="Klenk H.P."/>
        </authorList>
    </citation>
    <scope>NUCLEOTIDE SEQUENCE [LARGE SCALE GENOMIC DNA]</scope>
    <source>
        <strain evidence="9">DSM 14365 / CIP 107738 / JCM 11303 / AJ 13395 / SMP-2</strain>
    </source>
</reference>
<feature type="domain" description="Formyl transferase C-terminal" evidence="7">
    <location>
        <begin position="203"/>
        <end position="310"/>
    </location>
</feature>
<dbReference type="InterPro" id="IPR041711">
    <property type="entry name" value="Met-tRNA-FMT_N"/>
</dbReference>
<sequence length="328" mass="34247">MRVVFMGSPDFAVPPLQALLEEHEVALVVTQPDKRVGRGKRLGAPPVKDVARAAGVPVVQPRSARAPELLEALRETGAELGVVVAYGKILPKAVLEAFPRGCINVHASLLPQYRGAAPIQWALAGGERETGVTIMQLDEGMDTGPMRKKRALAITANDTAGTLFQRLAPLGAELLLEVMDELAAGTSVATPQDHEAASHARMLKKDDGAVDWSRSASEVDCHIRAMDPWPGAFSAIGDTRIKLFLSRVAPEASVAEVGAEAGVHAPEPGQILGVDDDGLHVACGRGAVCIAGLQASGGRRISARAFASGHALPTGAMLRAAEDLVGGK</sequence>
<keyword evidence="4 5" id="KW-0648">Protein biosynthesis</keyword>
<evidence type="ECO:0000256" key="3">
    <source>
        <dbReference type="ARBA" id="ARBA00022679"/>
    </source>
</evidence>
<evidence type="ECO:0000259" key="7">
    <source>
        <dbReference type="Pfam" id="PF02911"/>
    </source>
</evidence>
<dbReference type="InterPro" id="IPR044135">
    <property type="entry name" value="Met-tRNA-FMT_C"/>
</dbReference>
<dbReference type="GO" id="GO:0004479">
    <property type="term" value="F:methionyl-tRNA formyltransferase activity"/>
    <property type="evidence" value="ECO:0007669"/>
    <property type="project" value="UniProtKB-UniRule"/>
</dbReference>
<dbReference type="InterPro" id="IPR011034">
    <property type="entry name" value="Formyl_transferase-like_C_sf"/>
</dbReference>
<dbReference type="CDD" id="cd08646">
    <property type="entry name" value="FMT_core_Met-tRNA-FMT_N"/>
    <property type="match status" value="1"/>
</dbReference>
<keyword evidence="3 5" id="KW-0808">Transferase</keyword>
<dbReference type="HAMAP" id="MF_00182">
    <property type="entry name" value="Formyl_trans"/>
    <property type="match status" value="1"/>
</dbReference>
<dbReference type="InterPro" id="IPR036477">
    <property type="entry name" value="Formyl_transf_N_sf"/>
</dbReference>
<dbReference type="NCBIfam" id="TIGR00460">
    <property type="entry name" value="fmt"/>
    <property type="match status" value="1"/>
</dbReference>
<dbReference type="eggNOG" id="COG0223">
    <property type="taxonomic scope" value="Bacteria"/>
</dbReference>
<dbReference type="InterPro" id="IPR005793">
    <property type="entry name" value="Formyl_trans_C"/>
</dbReference>
<dbReference type="Pfam" id="PF02911">
    <property type="entry name" value="Formyl_trans_C"/>
    <property type="match status" value="1"/>
</dbReference>
<evidence type="ECO:0000256" key="1">
    <source>
        <dbReference type="ARBA" id="ARBA00010699"/>
    </source>
</evidence>
<dbReference type="RefSeq" id="WP_012827724.1">
    <property type="nucleotide sequence ID" value="NC_013440.1"/>
</dbReference>
<evidence type="ECO:0000256" key="2">
    <source>
        <dbReference type="ARBA" id="ARBA00012261"/>
    </source>
</evidence>
<dbReference type="Gene3D" id="3.40.50.12230">
    <property type="match status" value="1"/>
</dbReference>
<dbReference type="PANTHER" id="PTHR11138:SF5">
    <property type="entry name" value="METHIONYL-TRNA FORMYLTRANSFERASE, MITOCHONDRIAL"/>
    <property type="match status" value="1"/>
</dbReference>
<dbReference type="HOGENOM" id="CLU_033347_1_1_7"/>
<dbReference type="AlphaFoldDB" id="D0LLT8"/>
<gene>
    <name evidence="5" type="primary">fmt</name>
    <name evidence="8" type="ordered locus">Hoch_2582</name>
</gene>
<dbReference type="OrthoDB" id="9802815at2"/>
<dbReference type="STRING" id="502025.Hoch_2582"/>
<dbReference type="KEGG" id="hoh:Hoch_2582"/>
<dbReference type="InterPro" id="IPR002376">
    <property type="entry name" value="Formyl_transf_N"/>
</dbReference>
<dbReference type="EMBL" id="CP001804">
    <property type="protein sequence ID" value="ACY15116.1"/>
    <property type="molecule type" value="Genomic_DNA"/>
</dbReference>
<dbReference type="Proteomes" id="UP000001880">
    <property type="component" value="Chromosome"/>
</dbReference>
<dbReference type="InterPro" id="IPR005794">
    <property type="entry name" value="Fmt"/>
</dbReference>
<organism evidence="8 9">
    <name type="scientific">Haliangium ochraceum (strain DSM 14365 / JCM 11303 / SMP-2)</name>
    <dbReference type="NCBI Taxonomy" id="502025"/>
    <lineage>
        <taxon>Bacteria</taxon>
        <taxon>Pseudomonadati</taxon>
        <taxon>Myxococcota</taxon>
        <taxon>Polyangia</taxon>
        <taxon>Haliangiales</taxon>
        <taxon>Kofleriaceae</taxon>
        <taxon>Haliangium</taxon>
    </lineage>
</organism>
<dbReference type="EC" id="2.1.2.9" evidence="2 5"/>
<protein>
    <recommendedName>
        <fullName evidence="2 5">Methionyl-tRNA formyltransferase</fullName>
        <ecNumber evidence="2 5">2.1.2.9</ecNumber>
    </recommendedName>
</protein>
<comment type="similarity">
    <text evidence="1 5">Belongs to the Fmt family.</text>
</comment>
<dbReference type="PANTHER" id="PTHR11138">
    <property type="entry name" value="METHIONYL-TRNA FORMYLTRANSFERASE"/>
    <property type="match status" value="1"/>
</dbReference>
<evidence type="ECO:0000313" key="8">
    <source>
        <dbReference type="EMBL" id="ACY15116.1"/>
    </source>
</evidence>
<dbReference type="GO" id="GO:0005829">
    <property type="term" value="C:cytosol"/>
    <property type="evidence" value="ECO:0007669"/>
    <property type="project" value="TreeGrafter"/>
</dbReference>
<dbReference type="Pfam" id="PF00551">
    <property type="entry name" value="Formyl_trans_N"/>
    <property type="match status" value="1"/>
</dbReference>
<name>D0LLT8_HALO1</name>
<proteinExistence type="inferred from homology"/>
<accession>D0LLT8</accession>
<keyword evidence="9" id="KW-1185">Reference proteome</keyword>